<keyword evidence="1 2" id="KW-0489">Methyltransferase</keyword>
<keyword evidence="1" id="KW-0285">Flavoprotein</keyword>
<sequence length="250" mass="28298">MNVKLIAHTQLAMDFMGKLNDTTAEGYLSEKMTDGQAVALTAIRTCYSHLLPSDILNSEYEKYFEKQATDGKGGTEADRLIRHIINSGHLSTMEHLSFTFAIEGVSRSLLAQLTRHRIGFSYSVQSQRFTKFGSNDRSGGAGYVIPHTIEDNPEALSIYSNFTEEMQRAYDNLRKLGIPAEDARYVLSNGVTCNLVMTANLRALLDFYSKRNENTHAQWEIKQLAEQLREEVTKVENWLEPFFEKIKGGK</sequence>
<evidence type="ECO:0000313" key="2">
    <source>
        <dbReference type="EMBL" id="MBH8594057.1"/>
    </source>
</evidence>
<comment type="catalytic activity">
    <reaction evidence="1">
        <text>dUMP + (6R)-5,10-methylene-5,6,7,8-tetrahydrofolate + NADPH + H(+) = dTMP + (6S)-5,6,7,8-tetrahydrofolate + NADP(+)</text>
        <dbReference type="Rhea" id="RHEA:29043"/>
        <dbReference type="ChEBI" id="CHEBI:15378"/>
        <dbReference type="ChEBI" id="CHEBI:15636"/>
        <dbReference type="ChEBI" id="CHEBI:57453"/>
        <dbReference type="ChEBI" id="CHEBI:57783"/>
        <dbReference type="ChEBI" id="CHEBI:58349"/>
        <dbReference type="ChEBI" id="CHEBI:63528"/>
        <dbReference type="ChEBI" id="CHEBI:246422"/>
        <dbReference type="EC" id="2.1.1.148"/>
    </reaction>
</comment>
<keyword evidence="1" id="KW-0274">FAD</keyword>
<organism evidence="2 3">
    <name type="scientific">Thermoactinomyces intermedius</name>
    <dbReference type="NCBI Taxonomy" id="2024"/>
    <lineage>
        <taxon>Bacteria</taxon>
        <taxon>Bacillati</taxon>
        <taxon>Bacillota</taxon>
        <taxon>Bacilli</taxon>
        <taxon>Bacillales</taxon>
        <taxon>Thermoactinomycetaceae</taxon>
        <taxon>Thermoactinomyces</taxon>
    </lineage>
</organism>
<dbReference type="CDD" id="cd20175">
    <property type="entry name" value="ThyX"/>
    <property type="match status" value="1"/>
</dbReference>
<gene>
    <name evidence="1 2" type="primary">thyX</name>
    <name evidence="2" type="ORF">I8U20_01785</name>
</gene>
<dbReference type="PANTHER" id="PTHR34934:SF1">
    <property type="entry name" value="FLAVIN-DEPENDENT THYMIDYLATE SYNTHASE"/>
    <property type="match status" value="1"/>
</dbReference>
<dbReference type="HAMAP" id="MF_01408">
    <property type="entry name" value="ThyX"/>
    <property type="match status" value="1"/>
</dbReference>
<comment type="subunit">
    <text evidence="1">Homotetramer.</text>
</comment>
<dbReference type="NCBIfam" id="TIGR02170">
    <property type="entry name" value="thyX"/>
    <property type="match status" value="1"/>
</dbReference>
<dbReference type="GO" id="GO:0004799">
    <property type="term" value="F:thymidylate synthase activity"/>
    <property type="evidence" value="ECO:0007669"/>
    <property type="project" value="TreeGrafter"/>
</dbReference>
<evidence type="ECO:0000313" key="3">
    <source>
        <dbReference type="Proteomes" id="UP000633619"/>
    </source>
</evidence>
<evidence type="ECO:0000256" key="1">
    <source>
        <dbReference type="HAMAP-Rule" id="MF_01408"/>
    </source>
</evidence>
<name>A0A8I1DDM7_THEIN</name>
<feature type="binding site" description="in other chain" evidence="1">
    <location>
        <position position="184"/>
    </location>
    <ligand>
        <name>dUMP</name>
        <dbReference type="ChEBI" id="CHEBI:246422"/>
        <note>ligand shared between dimeric partners</note>
    </ligand>
</feature>
<keyword evidence="1" id="KW-0545">Nucleotide biosynthesis</keyword>
<dbReference type="GO" id="GO:0070402">
    <property type="term" value="F:NADPH binding"/>
    <property type="evidence" value="ECO:0007669"/>
    <property type="project" value="TreeGrafter"/>
</dbReference>
<dbReference type="Proteomes" id="UP000633619">
    <property type="component" value="Unassembled WGS sequence"/>
</dbReference>
<feature type="binding site" evidence="1">
    <location>
        <begin position="200"/>
        <end position="202"/>
    </location>
    <ligand>
        <name>FAD</name>
        <dbReference type="ChEBI" id="CHEBI:57692"/>
        <note>ligand shared between neighboring subunits</note>
    </ligand>
</feature>
<reference evidence="2 3" key="1">
    <citation type="submission" date="2020-12" db="EMBL/GenBank/DDBJ databases">
        <title>WGS of Thermoactinomyces spp.</title>
        <authorList>
            <person name="Cheng K."/>
        </authorList>
    </citation>
    <scope>NUCLEOTIDE SEQUENCE [LARGE SCALE GENOMIC DNA]</scope>
    <source>
        <strain evidence="3">CICC 10671\DSM 43846</strain>
    </source>
</reference>
<dbReference type="UniPathway" id="UPA00575"/>
<comment type="similarity">
    <text evidence="1">Belongs to the thymidylate synthase ThyX family.</text>
</comment>
<comment type="caution">
    <text evidence="1">Lacks conserved residue(s) required for the propagation of feature annotation.</text>
</comment>
<dbReference type="AlphaFoldDB" id="A0A8I1DDM7"/>
<feature type="active site" description="Involved in ionization of N3 of dUMP, leading to its activation" evidence="1">
    <location>
        <position position="211"/>
    </location>
</feature>
<dbReference type="GO" id="GO:0006235">
    <property type="term" value="P:dTTP biosynthetic process"/>
    <property type="evidence" value="ECO:0007669"/>
    <property type="project" value="UniProtKB-UniRule"/>
</dbReference>
<feature type="binding site" evidence="1">
    <location>
        <begin position="115"/>
        <end position="117"/>
    </location>
    <ligand>
        <name>FAD</name>
        <dbReference type="ChEBI" id="CHEBI:57692"/>
        <note>ligand shared between neighboring subunits</note>
    </ligand>
</feature>
<keyword evidence="3" id="KW-1185">Reference proteome</keyword>
<dbReference type="EC" id="2.1.1.148" evidence="1"/>
<feature type="binding site" evidence="1">
    <location>
        <position position="211"/>
    </location>
    <ligand>
        <name>dUMP</name>
        <dbReference type="ChEBI" id="CHEBI:246422"/>
        <note>ligand shared between dimeric partners</note>
    </ligand>
</feature>
<dbReference type="GO" id="GO:0006231">
    <property type="term" value="P:dTMP biosynthetic process"/>
    <property type="evidence" value="ECO:0007669"/>
    <property type="project" value="UniProtKB-UniRule"/>
</dbReference>
<dbReference type="GO" id="GO:0050797">
    <property type="term" value="F:thymidylate synthase (FAD) activity"/>
    <property type="evidence" value="ECO:0007669"/>
    <property type="project" value="UniProtKB-UniRule"/>
</dbReference>
<dbReference type="InterPro" id="IPR036098">
    <property type="entry name" value="Thymidylate_synthase_ThyX_sf"/>
</dbReference>
<dbReference type="GO" id="GO:0050660">
    <property type="term" value="F:flavin adenine dinucleotide binding"/>
    <property type="evidence" value="ECO:0007669"/>
    <property type="project" value="UniProtKB-UniRule"/>
</dbReference>
<feature type="binding site" description="in other chain" evidence="1">
    <location>
        <begin position="126"/>
        <end position="128"/>
    </location>
    <ligand>
        <name>dUMP</name>
        <dbReference type="ChEBI" id="CHEBI:246422"/>
        <note>ligand shared between dimeric partners</note>
    </ligand>
</feature>
<dbReference type="PANTHER" id="PTHR34934">
    <property type="entry name" value="FLAVIN-DEPENDENT THYMIDYLATE SYNTHASE"/>
    <property type="match status" value="1"/>
</dbReference>
<dbReference type="SUPFAM" id="SSF69796">
    <property type="entry name" value="Thymidylate synthase-complementing protein Thy1"/>
    <property type="match status" value="1"/>
</dbReference>
<comment type="pathway">
    <text evidence="1">Pyrimidine metabolism; dTTP biosynthesis.</text>
</comment>
<proteinExistence type="inferred from homology"/>
<dbReference type="Pfam" id="PF02511">
    <property type="entry name" value="Thy1"/>
    <property type="match status" value="1"/>
</dbReference>
<dbReference type="RefSeq" id="WP_181729184.1">
    <property type="nucleotide sequence ID" value="NZ_JACEIR010000001.1"/>
</dbReference>
<dbReference type="GO" id="GO:0032259">
    <property type="term" value="P:methylation"/>
    <property type="evidence" value="ECO:0007669"/>
    <property type="project" value="UniProtKB-KW"/>
</dbReference>
<comment type="cofactor">
    <cofactor evidence="1">
        <name>FAD</name>
        <dbReference type="ChEBI" id="CHEBI:57692"/>
    </cofactor>
    <text evidence="1">Binds 4 FAD per tetramer. Each FAD binding site is formed by three monomers.</text>
</comment>
<dbReference type="Gene3D" id="3.30.1360.170">
    <property type="match status" value="1"/>
</dbReference>
<accession>A0A8I1DDM7</accession>
<feature type="binding site" evidence="1">
    <location>
        <begin position="112"/>
        <end position="115"/>
    </location>
    <ligand>
        <name>dUMP</name>
        <dbReference type="ChEBI" id="CHEBI:246422"/>
        <note>ligand shared between dimeric partners</note>
    </ligand>
</feature>
<feature type="binding site" evidence="1">
    <location>
        <position position="91"/>
    </location>
    <ligand>
        <name>FAD</name>
        <dbReference type="ChEBI" id="CHEBI:57692"/>
        <note>ligand shared between neighboring subunits</note>
    </ligand>
</feature>
<protein>
    <recommendedName>
        <fullName evidence="1">Flavin-dependent thymidylate synthase</fullName>
        <shortName evidence="1">FDTS</shortName>
        <ecNumber evidence="1">2.1.1.148</ecNumber>
    </recommendedName>
    <alternativeName>
        <fullName evidence="1">FAD-dependent thymidylate synthase</fullName>
    </alternativeName>
    <alternativeName>
        <fullName evidence="1">Thymidylate synthase ThyX</fullName>
        <shortName evidence="1">TS</shortName>
        <shortName evidence="1">TSase</shortName>
    </alternativeName>
</protein>
<comment type="caution">
    <text evidence="2">The sequence shown here is derived from an EMBL/GenBank/DDBJ whole genome shotgun (WGS) entry which is preliminary data.</text>
</comment>
<dbReference type="PROSITE" id="PS51331">
    <property type="entry name" value="THYX"/>
    <property type="match status" value="1"/>
</dbReference>
<keyword evidence="1" id="KW-0521">NADP</keyword>
<keyword evidence="1 2" id="KW-0808">Transferase</keyword>
<dbReference type="EMBL" id="JAECVW010000001">
    <property type="protein sequence ID" value="MBH8594057.1"/>
    <property type="molecule type" value="Genomic_DNA"/>
</dbReference>
<comment type="function">
    <text evidence="1">Catalyzes the reductive methylation of 2'-deoxyuridine-5'-monophosphate (dUMP) to 2'-deoxythymidine-5'-monophosphate (dTMP) while utilizing 5,10-methylenetetrahydrofolate (mTHF) as the methyl donor, and NADPH and FADH(2) as the reductant.</text>
</comment>
<dbReference type="InterPro" id="IPR003669">
    <property type="entry name" value="Thymidylate_synthase_ThyX"/>
</dbReference>